<evidence type="ECO:0000313" key="3">
    <source>
        <dbReference type="Proteomes" id="UP000694300"/>
    </source>
</evidence>
<dbReference type="Pfam" id="PF08327">
    <property type="entry name" value="AHSA1"/>
    <property type="match status" value="1"/>
</dbReference>
<protein>
    <submittedName>
        <fullName evidence="2">SRPBCC domain-containing protein</fullName>
    </submittedName>
</protein>
<dbReference type="InterPro" id="IPR013538">
    <property type="entry name" value="ASHA1/2-like_C"/>
</dbReference>
<sequence length="139" mass="14908">MSTAEEDPVTDRIEREIRIDAPIERVFALVSEPGWWIEDGPERTVTREGDVTVVELPRHGRFPVVTVSADAPHHLAFRGGGPGQTAEEGTLVEFHLTEDGGGTLLRVVESGFGAGADIAGDEQGWEHELAAARGRAEAG</sequence>
<organism evidence="2 3">
    <name type="scientific">Pseudonocardia oceani</name>
    <dbReference type="NCBI Taxonomy" id="2792013"/>
    <lineage>
        <taxon>Bacteria</taxon>
        <taxon>Bacillati</taxon>
        <taxon>Actinomycetota</taxon>
        <taxon>Actinomycetes</taxon>
        <taxon>Pseudonocardiales</taxon>
        <taxon>Pseudonocardiaceae</taxon>
        <taxon>Pseudonocardia</taxon>
    </lineage>
</organism>
<evidence type="ECO:0000259" key="1">
    <source>
        <dbReference type="Pfam" id="PF08327"/>
    </source>
</evidence>
<comment type="caution">
    <text evidence="2">The sequence shown here is derived from an EMBL/GenBank/DDBJ whole genome shotgun (WGS) entry which is preliminary data.</text>
</comment>
<evidence type="ECO:0000313" key="2">
    <source>
        <dbReference type="EMBL" id="MBW0128763.1"/>
    </source>
</evidence>
<accession>A0ABS6U978</accession>
<keyword evidence="3" id="KW-1185">Reference proteome</keyword>
<dbReference type="Proteomes" id="UP000694300">
    <property type="component" value="Unassembled WGS sequence"/>
</dbReference>
<name>A0ABS6U978_9PSEU</name>
<reference evidence="2 3" key="1">
    <citation type="submission" date="2020-11" db="EMBL/GenBank/DDBJ databases">
        <title>Pseudonocardia abyssalis sp. nov. and Pseudonocardia oceani sp. nov., description and phylogenomic analysis of two novel actinomycetes isolated from the deep Southern Ocean.</title>
        <authorList>
            <person name="Parra J."/>
        </authorList>
    </citation>
    <scope>NUCLEOTIDE SEQUENCE [LARGE SCALE GENOMIC DNA]</scope>
    <source>
        <strain evidence="3">KRD185</strain>
    </source>
</reference>
<dbReference type="EMBL" id="JADQDF010000001">
    <property type="protein sequence ID" value="MBW0128763.1"/>
    <property type="molecule type" value="Genomic_DNA"/>
</dbReference>
<feature type="domain" description="Activator of Hsp90 ATPase homologue 1/2-like C-terminal" evidence="1">
    <location>
        <begin position="20"/>
        <end position="129"/>
    </location>
</feature>
<proteinExistence type="predicted"/>
<gene>
    <name evidence="2" type="ORF">I4I82_13885</name>
</gene>